<dbReference type="PANTHER" id="PTHR11439:SF467">
    <property type="entry name" value="INTEGRASE CATALYTIC DOMAIN-CONTAINING PROTEIN"/>
    <property type="match status" value="1"/>
</dbReference>
<dbReference type="Gene3D" id="3.30.420.10">
    <property type="entry name" value="Ribonuclease H-like superfamily/Ribonuclease H"/>
    <property type="match status" value="1"/>
</dbReference>
<comment type="caution">
    <text evidence="2">The sequence shown here is derived from an EMBL/GenBank/DDBJ whole genome shotgun (WGS) entry which is preliminary data.</text>
</comment>
<dbReference type="PANTHER" id="PTHR11439">
    <property type="entry name" value="GAG-POL-RELATED RETROTRANSPOSON"/>
    <property type="match status" value="1"/>
</dbReference>
<keyword evidence="3" id="KW-1185">Reference proteome</keyword>
<evidence type="ECO:0000313" key="2">
    <source>
        <dbReference type="EMBL" id="KAE8728872.1"/>
    </source>
</evidence>
<feature type="region of interest" description="Disordered" evidence="1">
    <location>
        <begin position="1"/>
        <end position="34"/>
    </location>
</feature>
<dbReference type="InterPro" id="IPR012337">
    <property type="entry name" value="RNaseH-like_sf"/>
</dbReference>
<dbReference type="CDD" id="cd09272">
    <property type="entry name" value="RNase_HI_RT_Ty1"/>
    <property type="match status" value="1"/>
</dbReference>
<reference evidence="2" key="1">
    <citation type="submission" date="2019-09" db="EMBL/GenBank/DDBJ databases">
        <title>Draft genome information of white flower Hibiscus syriacus.</title>
        <authorList>
            <person name="Kim Y.-M."/>
        </authorList>
    </citation>
    <scope>NUCLEOTIDE SEQUENCE [LARGE SCALE GENOMIC DNA]</scope>
    <source>
        <strain evidence="2">YM2019G1</strain>
    </source>
</reference>
<feature type="compositionally biased region" description="Polar residues" evidence="1">
    <location>
        <begin position="1"/>
        <end position="10"/>
    </location>
</feature>
<proteinExistence type="predicted"/>
<dbReference type="SUPFAM" id="SSF53098">
    <property type="entry name" value="Ribonuclease H-like"/>
    <property type="match status" value="1"/>
</dbReference>
<evidence type="ECO:0000313" key="3">
    <source>
        <dbReference type="Proteomes" id="UP000436088"/>
    </source>
</evidence>
<dbReference type="GO" id="GO:0003676">
    <property type="term" value="F:nucleic acid binding"/>
    <property type="evidence" value="ECO:0007669"/>
    <property type="project" value="InterPro"/>
</dbReference>
<dbReference type="EMBL" id="VEPZ02000246">
    <property type="protein sequence ID" value="KAE8728872.1"/>
    <property type="molecule type" value="Genomic_DNA"/>
</dbReference>
<sequence>MQENHSTSAVNGGDKGPHDILQNNSYEIPDQHDDERSSFRMISWTRLLDPLGCLSRLNQILQQRTPSKFGVFPDSHTLSDRNFSTSEPVFEAVKLGLPSFQYPETELGNWGTFYSPPPLLESVDAFIQSPPPTSGEDSDSLSPRNSGLLDALLNAAKTLSSAKNHASEKSSNLATPGNIAESSTFNICEMNGKNCGEPLSPMGNSATSLLSDCISASGSSLDEQPPAGTFTEFKYNLSFIEFLTWYQSLSIVGSLVLASACNRQWSEVLPDRGFFVDASRGFTNKKLEASIGTATDCWCLHSTNDDSDDNGEAQVNEAYEEFVAHDSAWLLGCYRLGLPREYQPFMDVVSTMKEALSVDNTYAMLVVEKGAIARPMPTLWEARPWSIIVDSVPLTMSPQTEQISQTHPNFMAQFRSLSPTNQAGIVHRLSCPHTFEQNNIVERKHRHLVEMALVLLAQASLPMEYWSYAIIVVVQLINKLPTKVLQGIMGVAHNEALLIPAFSTLMIPSSKLSGDGELLADTTMYRSIVGSLLYVCHTRPELAFSVGKVAQFMHKPREIHLVAVKRILRYLAGTVEYGLVFFPARSKFSVSAFADADWGANITDRRSILGYGVFLDNHLVAWSSKKQNSVSRSTMEAEYKSLADATAEVTWVSTLLAELGLKQHVKPVIWCDNTGAVAMSAIPVYHAQSKHVDLDVHFVREKVATQQMCVNYIPAAHQVADGFTKPLSRVFSNSILDFLFPDSHEKSKPAYHVLTPEIQNEAPIRLDSCHSDTLLASSWLEQGSGYDKGQMIMTDSIAILPGDDLISEYKNIAAGTSTSSQAWGAWFLCME</sequence>
<dbReference type="AlphaFoldDB" id="A0A6A3CMS3"/>
<organism evidence="2 3">
    <name type="scientific">Hibiscus syriacus</name>
    <name type="common">Rose of Sharon</name>
    <dbReference type="NCBI Taxonomy" id="106335"/>
    <lineage>
        <taxon>Eukaryota</taxon>
        <taxon>Viridiplantae</taxon>
        <taxon>Streptophyta</taxon>
        <taxon>Embryophyta</taxon>
        <taxon>Tracheophyta</taxon>
        <taxon>Spermatophyta</taxon>
        <taxon>Magnoliopsida</taxon>
        <taxon>eudicotyledons</taxon>
        <taxon>Gunneridae</taxon>
        <taxon>Pentapetalae</taxon>
        <taxon>rosids</taxon>
        <taxon>malvids</taxon>
        <taxon>Malvales</taxon>
        <taxon>Malvaceae</taxon>
        <taxon>Malvoideae</taxon>
        <taxon>Hibiscus</taxon>
    </lineage>
</organism>
<protein>
    <submittedName>
        <fullName evidence="2">Myb domain protein 65, putative isoform 3</fullName>
    </submittedName>
</protein>
<dbReference type="InterPro" id="IPR036397">
    <property type="entry name" value="RNaseH_sf"/>
</dbReference>
<gene>
    <name evidence="2" type="ORF">F3Y22_tig00004046pilonHSYRG00061</name>
</gene>
<accession>A0A6A3CMS3</accession>
<evidence type="ECO:0000256" key="1">
    <source>
        <dbReference type="SAM" id="MobiDB-lite"/>
    </source>
</evidence>
<dbReference type="Proteomes" id="UP000436088">
    <property type="component" value="Unassembled WGS sequence"/>
</dbReference>
<name>A0A6A3CMS3_HIBSY</name>